<dbReference type="KEGG" id="rah:Rahaq_0590"/>
<gene>
    <name evidence="2" type="ordered locus">Rahaq_0590</name>
</gene>
<evidence type="ECO:0000259" key="1">
    <source>
        <dbReference type="Pfam" id="PF13271"/>
    </source>
</evidence>
<dbReference type="OrthoDB" id="72299at2"/>
<accession>A0A0H3F5Y1</accession>
<dbReference type="AlphaFoldDB" id="A0A0H3F5Y1"/>
<sequence length="315" mass="36004">MKKKLQVFVSSTFIDLKDERQAAVSAILKLGHIPAGMELFTANDKSQWETIEKWIDESDVYMLILGGRYGSIDHVTGISYTEKEFNYAIKKKKPLFSIVINEQALKYKIQKQGTEVTELEYPKELKTFRAKVHKKMISFYDDVKDIQLAIMASLPQIADRDDVSGWISGAEVPDTKSLISEISTLIVENEKLKRENAKLSVAKGKEVNDESEFDEISEVLSKIDITIPDAITNKGDMNITLLGVISLHWDMLIFGVTNKGDSSEWEFFIFEHICPQLHIYGIVINEKVQKVDWTRFVLTNKGQKFIAYLNKKKLK</sequence>
<reference evidence="3" key="1">
    <citation type="submission" date="2011-01" db="EMBL/GenBank/DDBJ databases">
        <title>Complete sequence of chromosome of Rahnella sp. Y9602.</title>
        <authorList>
            <consortium name="US DOE Joint Genome Institute"/>
            <person name="Lucas S."/>
            <person name="Copeland A."/>
            <person name="Lapidus A."/>
            <person name="Cheng J.-F."/>
            <person name="Goodwin L."/>
            <person name="Pitluck S."/>
            <person name="Lu M."/>
            <person name="Detter J.C."/>
            <person name="Han C."/>
            <person name="Tapia R."/>
            <person name="Land M."/>
            <person name="Hauser L."/>
            <person name="Kyrpides N."/>
            <person name="Ivanova N."/>
            <person name="Ovchinnikova G."/>
            <person name="Pagani I."/>
            <person name="Sobecky P.A."/>
            <person name="Martinez R.J."/>
            <person name="Woyke T."/>
        </authorList>
    </citation>
    <scope>NUCLEOTIDE SEQUENCE [LARGE SCALE GENOMIC DNA]</scope>
    <source>
        <strain evidence="3">Y9602</strain>
    </source>
</reference>
<dbReference type="InterPro" id="IPR025139">
    <property type="entry name" value="DUF4062"/>
</dbReference>
<proteinExistence type="predicted"/>
<evidence type="ECO:0000313" key="3">
    <source>
        <dbReference type="Proteomes" id="UP000007257"/>
    </source>
</evidence>
<dbReference type="RefSeq" id="WP_013573923.1">
    <property type="nucleotide sequence ID" value="NC_015061.1"/>
</dbReference>
<dbReference type="Proteomes" id="UP000007257">
    <property type="component" value="Chromosome"/>
</dbReference>
<dbReference type="HOGENOM" id="CLU_062193_1_0_6"/>
<dbReference type="eggNOG" id="COG5635">
    <property type="taxonomic scope" value="Bacteria"/>
</dbReference>
<dbReference type="EMBL" id="CP002505">
    <property type="protein sequence ID" value="ADW72217.1"/>
    <property type="molecule type" value="Genomic_DNA"/>
</dbReference>
<name>A0A0H3F5Y1_RAHSY</name>
<organism evidence="2 3">
    <name type="scientific">Rahnella sp. (strain Y9602)</name>
    <dbReference type="NCBI Taxonomy" id="2703885"/>
    <lineage>
        <taxon>Bacteria</taxon>
        <taxon>Pseudomonadati</taxon>
        <taxon>Pseudomonadota</taxon>
        <taxon>Gammaproteobacteria</taxon>
        <taxon>Enterobacterales</taxon>
        <taxon>Yersiniaceae</taxon>
        <taxon>Rahnella</taxon>
    </lineage>
</organism>
<reference evidence="2 3" key="2">
    <citation type="journal article" date="2012" name="J. Bacteriol.">
        <title>Complete Genome Sequence of Rahnella sp. Strain Y9602, a Gammaproteobacterium Isolate from Metal- and Radionuclide-Contaminated Soil.</title>
        <authorList>
            <person name="Martinez R.J."/>
            <person name="Bruce D."/>
            <person name="Detter C."/>
            <person name="Goodwin L.A."/>
            <person name="Han J."/>
            <person name="Han C.S."/>
            <person name="Held B."/>
            <person name="Land M.L."/>
            <person name="Mikhailova N."/>
            <person name="Nolan M."/>
            <person name="Pennacchio L."/>
            <person name="Pitluck S."/>
            <person name="Tapia R."/>
            <person name="Woyke T."/>
            <person name="Sobecky P.A."/>
        </authorList>
    </citation>
    <scope>NUCLEOTIDE SEQUENCE [LARGE SCALE GENOMIC DNA]</scope>
    <source>
        <strain evidence="2 3">Y9602</strain>
    </source>
</reference>
<feature type="domain" description="DUF4062" evidence="1">
    <location>
        <begin position="6"/>
        <end position="88"/>
    </location>
</feature>
<protein>
    <recommendedName>
        <fullName evidence="1">DUF4062 domain-containing protein</fullName>
    </recommendedName>
</protein>
<evidence type="ECO:0000313" key="2">
    <source>
        <dbReference type="EMBL" id="ADW72217.1"/>
    </source>
</evidence>
<dbReference type="Pfam" id="PF13271">
    <property type="entry name" value="DUF4062"/>
    <property type="match status" value="1"/>
</dbReference>